<organism evidence="1 2">
    <name type="scientific">Paraglaciecola hydrolytica</name>
    <dbReference type="NCBI Taxonomy" id="1799789"/>
    <lineage>
        <taxon>Bacteria</taxon>
        <taxon>Pseudomonadati</taxon>
        <taxon>Pseudomonadota</taxon>
        <taxon>Gammaproteobacteria</taxon>
        <taxon>Alteromonadales</taxon>
        <taxon>Alteromonadaceae</taxon>
        <taxon>Paraglaciecola</taxon>
    </lineage>
</organism>
<sequence length="257" mass="29513">MHARIAYVATDDPRDPAFYYQSVLKLALEKTKSTYGDYQISFIDKIVTADRTRQMVSSGQFANLIWASVTPERKKTMRVIPVNLLRDFNNHRLLLVLNHNKDKFKDITSLDGLKQFKAGNGLNWTDTKIFQANGIMVTTSVQYDYLIEMLRAERFDYISRGVHEIDIDIKMFDRGDLAIAEGIVLQYQQPVMYSFFVTPTETLLAERLESGLKMIEEDGSFQKAYESIASYKAGIDELNKVRHIIELDNSFVLQAAE</sequence>
<gene>
    <name evidence="1" type="ORF">AX660_00635</name>
</gene>
<dbReference type="EMBL" id="LSNE01000001">
    <property type="protein sequence ID" value="KXI31000.1"/>
    <property type="molecule type" value="Genomic_DNA"/>
</dbReference>
<dbReference type="STRING" id="1799789.AX660_00635"/>
<dbReference type="OrthoDB" id="547680at2"/>
<protein>
    <recommendedName>
        <fullName evidence="3">Solute-binding protein family 3/N-terminal domain-containing protein</fullName>
    </recommendedName>
</protein>
<name>A0A136A790_9ALTE</name>
<evidence type="ECO:0000313" key="2">
    <source>
        <dbReference type="Proteomes" id="UP000070299"/>
    </source>
</evidence>
<accession>A0A136A790</accession>
<reference evidence="2" key="1">
    <citation type="submission" date="2016-02" db="EMBL/GenBank/DDBJ databases">
        <authorList>
            <person name="Schultz-Johansen M."/>
            <person name="Glaring M.A."/>
            <person name="Bech P.K."/>
            <person name="Stougaard P."/>
        </authorList>
    </citation>
    <scope>NUCLEOTIDE SEQUENCE [LARGE SCALE GENOMIC DNA]</scope>
    <source>
        <strain evidence="2">S66</strain>
    </source>
</reference>
<dbReference type="Proteomes" id="UP000070299">
    <property type="component" value="Unassembled WGS sequence"/>
</dbReference>
<dbReference type="Gene3D" id="3.40.190.10">
    <property type="entry name" value="Periplasmic binding protein-like II"/>
    <property type="match status" value="2"/>
</dbReference>
<dbReference type="AlphaFoldDB" id="A0A136A790"/>
<proteinExistence type="predicted"/>
<dbReference type="SUPFAM" id="SSF53850">
    <property type="entry name" value="Periplasmic binding protein-like II"/>
    <property type="match status" value="1"/>
</dbReference>
<comment type="caution">
    <text evidence="1">The sequence shown here is derived from an EMBL/GenBank/DDBJ whole genome shotgun (WGS) entry which is preliminary data.</text>
</comment>
<dbReference type="RefSeq" id="WP_068370958.1">
    <property type="nucleotide sequence ID" value="NZ_LSNE01000001.1"/>
</dbReference>
<keyword evidence="2" id="KW-1185">Reference proteome</keyword>
<evidence type="ECO:0000313" key="1">
    <source>
        <dbReference type="EMBL" id="KXI31000.1"/>
    </source>
</evidence>
<evidence type="ECO:0008006" key="3">
    <source>
        <dbReference type="Google" id="ProtNLM"/>
    </source>
</evidence>